<proteinExistence type="predicted"/>
<gene>
    <name evidence="1" type="ORF">UFOPK3992_02104</name>
</gene>
<dbReference type="EMBL" id="CAFBOZ010000400">
    <property type="protein sequence ID" value="CAB5027592.1"/>
    <property type="molecule type" value="Genomic_DNA"/>
</dbReference>
<organism evidence="1">
    <name type="scientific">freshwater metagenome</name>
    <dbReference type="NCBI Taxonomy" id="449393"/>
    <lineage>
        <taxon>unclassified sequences</taxon>
        <taxon>metagenomes</taxon>
        <taxon>ecological metagenomes</taxon>
    </lineage>
</organism>
<evidence type="ECO:0000313" key="1">
    <source>
        <dbReference type="EMBL" id="CAB5027592.1"/>
    </source>
</evidence>
<dbReference type="AlphaFoldDB" id="A0A6J7RFR0"/>
<accession>A0A6J7RFR0</accession>
<name>A0A6J7RFR0_9ZZZZ</name>
<sequence length="91" mass="9547">MCPPYFGDPPVQQGKPRTLTSEADIAALTAVLSVAPQVAPPASPTVCTLNANLREHIVVETADGVWTASVPRDGCSHYYPDFLRAIGPTAG</sequence>
<reference evidence="1" key="1">
    <citation type="submission" date="2020-05" db="EMBL/GenBank/DDBJ databases">
        <authorList>
            <person name="Chiriac C."/>
            <person name="Salcher M."/>
            <person name="Ghai R."/>
            <person name="Kavagutti S V."/>
        </authorList>
    </citation>
    <scope>NUCLEOTIDE SEQUENCE</scope>
</reference>
<protein>
    <submittedName>
        <fullName evidence="1">Unannotated protein</fullName>
    </submittedName>
</protein>